<dbReference type="AlphaFoldDB" id="A0A094WBC6"/>
<proteinExistence type="predicted"/>
<name>A0A094WBC6_9BACT</name>
<evidence type="ECO:0000313" key="1">
    <source>
        <dbReference type="EMBL" id="KGA92967.1"/>
    </source>
</evidence>
<evidence type="ECO:0000313" key="2">
    <source>
        <dbReference type="Proteomes" id="UP000029452"/>
    </source>
</evidence>
<protein>
    <submittedName>
        <fullName evidence="1">Uncharacterized protein</fullName>
    </submittedName>
</protein>
<dbReference type="Proteomes" id="UP000029452">
    <property type="component" value="Unassembled WGS sequence"/>
</dbReference>
<gene>
    <name evidence="1" type="ORF">LptCag_1344</name>
</gene>
<sequence>MSTEKVPPIRKKFEVFRSGLHKIVEREKNPLEIYLRALAVSFARKCGFIFTSQLKDQHSIRPLFSGKERLGLTYLSPGARPLNFFE</sequence>
<comment type="caution">
    <text evidence="1">The sequence shown here is derived from an EMBL/GenBank/DDBJ whole genome shotgun (WGS) entry which is preliminary data.</text>
</comment>
<dbReference type="EMBL" id="JPGK01000010">
    <property type="protein sequence ID" value="KGA92967.1"/>
    <property type="molecule type" value="Genomic_DNA"/>
</dbReference>
<reference evidence="1 2" key="1">
    <citation type="submission" date="2014-06" db="EMBL/GenBank/DDBJ databases">
        <title>Draft genome sequence of iron oxidizing acidophile Leptospirillum ferriphilum DSM14647.</title>
        <authorList>
            <person name="Cardenas J.P."/>
            <person name="Lazcano M."/>
            <person name="Ossandon F.J."/>
            <person name="Corbett M."/>
            <person name="Holmes D.S."/>
            <person name="Watkin E."/>
        </authorList>
    </citation>
    <scope>NUCLEOTIDE SEQUENCE [LARGE SCALE GENOMIC DNA]</scope>
    <source>
        <strain evidence="1 2">DSM 14647</strain>
    </source>
</reference>
<organism evidence="1 2">
    <name type="scientific">Leptospirillum ferriphilum</name>
    <dbReference type="NCBI Taxonomy" id="178606"/>
    <lineage>
        <taxon>Bacteria</taxon>
        <taxon>Pseudomonadati</taxon>
        <taxon>Nitrospirota</taxon>
        <taxon>Nitrospiria</taxon>
        <taxon>Nitrospirales</taxon>
        <taxon>Nitrospiraceae</taxon>
        <taxon>Leptospirillum</taxon>
    </lineage>
</organism>
<accession>A0A094WBC6</accession>
<dbReference type="PATRIC" id="fig|178606.4.peg.2373"/>